<feature type="compositionally biased region" description="Low complexity" evidence="1">
    <location>
        <begin position="114"/>
        <end position="127"/>
    </location>
</feature>
<evidence type="ECO:0000256" key="1">
    <source>
        <dbReference type="SAM" id="MobiDB-lite"/>
    </source>
</evidence>
<dbReference type="EMBL" id="ML987191">
    <property type="protein sequence ID" value="KAF2253236.1"/>
    <property type="molecule type" value="Genomic_DNA"/>
</dbReference>
<sequence length="244" mass="26298">MKFGRKHNKNKSADAATKAPPFAASPPQSASPLMRLPGGLAVVWHSPSLAPKSEAASVQELSPTSDQAPSGSQQPSDHSIPASNPSDNRSSFNSRHSLSPVAPAVAVHNKFRASVSSSFSHRSSTSSHPLAQEVSRSTRTPPPLPPAPPIPPSLAYSPPLSPDAWKRLKSHNQEEVHHRPSFIEKAKEARRRHNREARQERLKRSIRVLGPTDPGVVAGYVRKNGTASEDSDVRGRLVAYVALL</sequence>
<feature type="region of interest" description="Disordered" evidence="1">
    <location>
        <begin position="51"/>
        <end position="97"/>
    </location>
</feature>
<feature type="compositionally biased region" description="Low complexity" evidence="1">
    <location>
        <begin position="13"/>
        <end position="32"/>
    </location>
</feature>
<dbReference type="OrthoDB" id="3771671at2759"/>
<feature type="compositionally biased region" description="Polar residues" evidence="1">
    <location>
        <begin position="59"/>
        <end position="97"/>
    </location>
</feature>
<dbReference type="RefSeq" id="XP_033688240.1">
    <property type="nucleotide sequence ID" value="XM_033828118.1"/>
</dbReference>
<accession>A0A6A6IS64</accession>
<dbReference type="Proteomes" id="UP000800094">
    <property type="component" value="Unassembled WGS sequence"/>
</dbReference>
<keyword evidence="3" id="KW-1185">Reference proteome</keyword>
<dbReference type="GeneID" id="54581448"/>
<dbReference type="AlphaFoldDB" id="A0A6A6IS64"/>
<gene>
    <name evidence="2" type="ORF">BU26DRAFT_515608</name>
</gene>
<feature type="region of interest" description="Disordered" evidence="1">
    <location>
        <begin position="113"/>
        <end position="201"/>
    </location>
</feature>
<evidence type="ECO:0000313" key="3">
    <source>
        <dbReference type="Proteomes" id="UP000800094"/>
    </source>
</evidence>
<feature type="compositionally biased region" description="Basic residues" evidence="1">
    <location>
        <begin position="1"/>
        <end position="10"/>
    </location>
</feature>
<proteinExistence type="predicted"/>
<evidence type="ECO:0000313" key="2">
    <source>
        <dbReference type="EMBL" id="KAF2253236.1"/>
    </source>
</evidence>
<organism evidence="2 3">
    <name type="scientific">Trematosphaeria pertusa</name>
    <dbReference type="NCBI Taxonomy" id="390896"/>
    <lineage>
        <taxon>Eukaryota</taxon>
        <taxon>Fungi</taxon>
        <taxon>Dikarya</taxon>
        <taxon>Ascomycota</taxon>
        <taxon>Pezizomycotina</taxon>
        <taxon>Dothideomycetes</taxon>
        <taxon>Pleosporomycetidae</taxon>
        <taxon>Pleosporales</taxon>
        <taxon>Massarineae</taxon>
        <taxon>Trematosphaeriaceae</taxon>
        <taxon>Trematosphaeria</taxon>
    </lineage>
</organism>
<feature type="compositionally biased region" description="Basic and acidic residues" evidence="1">
    <location>
        <begin position="171"/>
        <end position="187"/>
    </location>
</feature>
<name>A0A6A6IS64_9PLEO</name>
<feature type="compositionally biased region" description="Pro residues" evidence="1">
    <location>
        <begin position="140"/>
        <end position="152"/>
    </location>
</feature>
<reference evidence="2" key="1">
    <citation type="journal article" date="2020" name="Stud. Mycol.">
        <title>101 Dothideomycetes genomes: a test case for predicting lifestyles and emergence of pathogens.</title>
        <authorList>
            <person name="Haridas S."/>
            <person name="Albert R."/>
            <person name="Binder M."/>
            <person name="Bloem J."/>
            <person name="Labutti K."/>
            <person name="Salamov A."/>
            <person name="Andreopoulos B."/>
            <person name="Baker S."/>
            <person name="Barry K."/>
            <person name="Bills G."/>
            <person name="Bluhm B."/>
            <person name="Cannon C."/>
            <person name="Castanera R."/>
            <person name="Culley D."/>
            <person name="Daum C."/>
            <person name="Ezra D."/>
            <person name="Gonzalez J."/>
            <person name="Henrissat B."/>
            <person name="Kuo A."/>
            <person name="Liang C."/>
            <person name="Lipzen A."/>
            <person name="Lutzoni F."/>
            <person name="Magnuson J."/>
            <person name="Mondo S."/>
            <person name="Nolan M."/>
            <person name="Ohm R."/>
            <person name="Pangilinan J."/>
            <person name="Park H.-J."/>
            <person name="Ramirez L."/>
            <person name="Alfaro M."/>
            <person name="Sun H."/>
            <person name="Tritt A."/>
            <person name="Yoshinaga Y."/>
            <person name="Zwiers L.-H."/>
            <person name="Turgeon B."/>
            <person name="Goodwin S."/>
            <person name="Spatafora J."/>
            <person name="Crous P."/>
            <person name="Grigoriev I."/>
        </authorList>
    </citation>
    <scope>NUCLEOTIDE SEQUENCE</scope>
    <source>
        <strain evidence="2">CBS 122368</strain>
    </source>
</reference>
<feature type="region of interest" description="Disordered" evidence="1">
    <location>
        <begin position="1"/>
        <end position="35"/>
    </location>
</feature>
<protein>
    <submittedName>
        <fullName evidence="2">Uncharacterized protein</fullName>
    </submittedName>
</protein>